<protein>
    <submittedName>
        <fullName evidence="10">MFS transporter</fullName>
    </submittedName>
</protein>
<feature type="transmembrane region" description="Helical" evidence="8">
    <location>
        <begin position="430"/>
        <end position="449"/>
    </location>
</feature>
<feature type="transmembrane region" description="Helical" evidence="8">
    <location>
        <begin position="106"/>
        <end position="125"/>
    </location>
</feature>
<keyword evidence="3" id="KW-1003">Cell membrane</keyword>
<evidence type="ECO:0000313" key="11">
    <source>
        <dbReference type="Proteomes" id="UP001501585"/>
    </source>
</evidence>
<dbReference type="Gene3D" id="1.20.1720.10">
    <property type="entry name" value="Multidrug resistance protein D"/>
    <property type="match status" value="1"/>
</dbReference>
<evidence type="ECO:0000256" key="6">
    <source>
        <dbReference type="ARBA" id="ARBA00023136"/>
    </source>
</evidence>
<evidence type="ECO:0000256" key="3">
    <source>
        <dbReference type="ARBA" id="ARBA00022475"/>
    </source>
</evidence>
<accession>A0ABN2TH98</accession>
<sequence length="572" mass="58897">MRGQVAVLAWSGSRRTLVAMKSTNQSTQYAPLAGRREWAGLAVLMLPVLLIAMSVTILNFALPRLSAELEPSSAQLLWIMDIYTFLLAGLLVTMGTLGDRIGRRRLLMLGAVAFGIASLASAFATSPEMLIASRALLGIGGATLMPATLALIRNMFVVPRQRQLAIGLWTAGFIAGTAVGPLAGGILLEFFWWGSVFLVNVPIMLLLLVAGPILLPEYRDPNAGRFDLVSAALSLAAVLPVIYGVKKLSEDGFGWSPVVAIVVGLAIGGWVVLRQLRLPDPLIDVRLFRSSAFSASLITVMLGVFALVGFMLFVSQYLQLVLGLRPIMAGVWMLPMVTMSAVGSVLSVVLAGRIRPAYVVGGALLIGAAGMTLLTRIGPDTPIALLLVGVGMVGAGMGSIAALCTDLVVASAPSERAGAASSLSETAGELGGALGIAIMGSIGMAIYRADMMAGAPADVPDEVVDAAHETLPGAVAVAERLPEALATPLLDVAFQAFTDGMRMAAGSAAVILAAAAVMVLFTLRHVPVGGVSGHGPGDDTESAGEGSDDTAIEAVGDGDSAPPTAPDTASRP</sequence>
<keyword evidence="2" id="KW-0813">Transport</keyword>
<keyword evidence="11" id="KW-1185">Reference proteome</keyword>
<feature type="transmembrane region" description="Helical" evidence="8">
    <location>
        <begin position="74"/>
        <end position="94"/>
    </location>
</feature>
<dbReference type="InterPro" id="IPR036259">
    <property type="entry name" value="MFS_trans_sf"/>
</dbReference>
<feature type="transmembrane region" description="Helical" evidence="8">
    <location>
        <begin position="255"/>
        <end position="273"/>
    </location>
</feature>
<comment type="caution">
    <text evidence="10">The sequence shown here is derived from an EMBL/GenBank/DDBJ whole genome shotgun (WGS) entry which is preliminary data.</text>
</comment>
<feature type="transmembrane region" description="Helical" evidence="8">
    <location>
        <begin position="293"/>
        <end position="315"/>
    </location>
</feature>
<feature type="transmembrane region" description="Helical" evidence="8">
    <location>
        <begin position="226"/>
        <end position="243"/>
    </location>
</feature>
<evidence type="ECO:0000256" key="1">
    <source>
        <dbReference type="ARBA" id="ARBA00004651"/>
    </source>
</evidence>
<feature type="transmembrane region" description="Helical" evidence="8">
    <location>
        <begin position="131"/>
        <end position="152"/>
    </location>
</feature>
<evidence type="ECO:0000313" key="10">
    <source>
        <dbReference type="EMBL" id="GAA2009480.1"/>
    </source>
</evidence>
<keyword evidence="6 8" id="KW-0472">Membrane</keyword>
<evidence type="ECO:0000256" key="5">
    <source>
        <dbReference type="ARBA" id="ARBA00022989"/>
    </source>
</evidence>
<evidence type="ECO:0000256" key="7">
    <source>
        <dbReference type="SAM" id="MobiDB-lite"/>
    </source>
</evidence>
<dbReference type="SUPFAM" id="SSF103473">
    <property type="entry name" value="MFS general substrate transporter"/>
    <property type="match status" value="1"/>
</dbReference>
<evidence type="ECO:0000259" key="9">
    <source>
        <dbReference type="PROSITE" id="PS50850"/>
    </source>
</evidence>
<dbReference type="Gene3D" id="1.20.1250.20">
    <property type="entry name" value="MFS general substrate transporter like domains"/>
    <property type="match status" value="1"/>
</dbReference>
<dbReference type="EMBL" id="BAAAPC010000020">
    <property type="protein sequence ID" value="GAA2009480.1"/>
    <property type="molecule type" value="Genomic_DNA"/>
</dbReference>
<evidence type="ECO:0000256" key="4">
    <source>
        <dbReference type="ARBA" id="ARBA00022692"/>
    </source>
</evidence>
<feature type="transmembrane region" description="Helical" evidence="8">
    <location>
        <begin position="357"/>
        <end position="377"/>
    </location>
</feature>
<dbReference type="CDD" id="cd17321">
    <property type="entry name" value="MFS_MMR_MDR_like"/>
    <property type="match status" value="1"/>
</dbReference>
<feature type="transmembrane region" description="Helical" evidence="8">
    <location>
        <begin position="38"/>
        <end position="62"/>
    </location>
</feature>
<feature type="domain" description="Major facilitator superfamily (MFS) profile" evidence="9">
    <location>
        <begin position="40"/>
        <end position="527"/>
    </location>
</feature>
<feature type="transmembrane region" description="Helical" evidence="8">
    <location>
        <begin position="327"/>
        <end position="350"/>
    </location>
</feature>
<dbReference type="Pfam" id="PF07690">
    <property type="entry name" value="MFS_1"/>
    <property type="match status" value="1"/>
</dbReference>
<dbReference type="InterPro" id="IPR020846">
    <property type="entry name" value="MFS_dom"/>
</dbReference>
<reference evidence="11" key="1">
    <citation type="journal article" date="2019" name="Int. J. Syst. Evol. Microbiol.">
        <title>The Global Catalogue of Microorganisms (GCM) 10K type strain sequencing project: providing services to taxonomists for standard genome sequencing and annotation.</title>
        <authorList>
            <consortium name="The Broad Institute Genomics Platform"/>
            <consortium name="The Broad Institute Genome Sequencing Center for Infectious Disease"/>
            <person name="Wu L."/>
            <person name="Ma J."/>
        </authorList>
    </citation>
    <scope>NUCLEOTIDE SEQUENCE [LARGE SCALE GENOMIC DNA]</scope>
    <source>
        <strain evidence="11">JCM 15313</strain>
    </source>
</reference>
<feature type="region of interest" description="Disordered" evidence="7">
    <location>
        <begin position="530"/>
        <end position="572"/>
    </location>
</feature>
<keyword evidence="4 8" id="KW-0812">Transmembrane</keyword>
<gene>
    <name evidence="10" type="ORF">GCM10009799_41700</name>
</gene>
<proteinExistence type="predicted"/>
<evidence type="ECO:0000256" key="2">
    <source>
        <dbReference type="ARBA" id="ARBA00022448"/>
    </source>
</evidence>
<dbReference type="InterPro" id="IPR011701">
    <property type="entry name" value="MFS"/>
</dbReference>
<keyword evidence="5 8" id="KW-1133">Transmembrane helix</keyword>
<feature type="transmembrane region" description="Helical" evidence="8">
    <location>
        <begin position="503"/>
        <end position="523"/>
    </location>
</feature>
<dbReference type="Proteomes" id="UP001501585">
    <property type="component" value="Unassembled WGS sequence"/>
</dbReference>
<comment type="subcellular location">
    <subcellularLocation>
        <location evidence="1">Cell membrane</location>
        <topology evidence="1">Multi-pass membrane protein</topology>
    </subcellularLocation>
</comment>
<name>A0ABN2TH98_9ACTN</name>
<feature type="transmembrane region" description="Helical" evidence="8">
    <location>
        <begin position="164"/>
        <end position="184"/>
    </location>
</feature>
<feature type="compositionally biased region" description="Acidic residues" evidence="7">
    <location>
        <begin position="538"/>
        <end position="551"/>
    </location>
</feature>
<organism evidence="10 11">
    <name type="scientific">Nocardiopsis rhodophaea</name>
    <dbReference type="NCBI Taxonomy" id="280238"/>
    <lineage>
        <taxon>Bacteria</taxon>
        <taxon>Bacillati</taxon>
        <taxon>Actinomycetota</taxon>
        <taxon>Actinomycetes</taxon>
        <taxon>Streptosporangiales</taxon>
        <taxon>Nocardiopsidaceae</taxon>
        <taxon>Nocardiopsis</taxon>
    </lineage>
</organism>
<dbReference type="PANTHER" id="PTHR42718">
    <property type="entry name" value="MAJOR FACILITATOR SUPERFAMILY MULTIDRUG TRANSPORTER MFSC"/>
    <property type="match status" value="1"/>
</dbReference>
<dbReference type="PANTHER" id="PTHR42718:SF47">
    <property type="entry name" value="METHYL VIOLOGEN RESISTANCE PROTEIN SMVA"/>
    <property type="match status" value="1"/>
</dbReference>
<evidence type="ECO:0000256" key="8">
    <source>
        <dbReference type="SAM" id="Phobius"/>
    </source>
</evidence>
<feature type="transmembrane region" description="Helical" evidence="8">
    <location>
        <begin position="383"/>
        <end position="409"/>
    </location>
</feature>
<dbReference type="PROSITE" id="PS50850">
    <property type="entry name" value="MFS"/>
    <property type="match status" value="1"/>
</dbReference>
<feature type="transmembrane region" description="Helical" evidence="8">
    <location>
        <begin position="190"/>
        <end position="214"/>
    </location>
</feature>